<sequence length="91" mass="10859">MYNLALDESGNMRSIENQFFIISILQLKANSYLKLRKIRDLLNKKFKRELRRNNEIKFHSHSNKFIKKALTILNETNFHAYSIVMDKNNAL</sequence>
<dbReference type="EMBL" id="LWMV01000154">
    <property type="protein sequence ID" value="KZX13182.1"/>
    <property type="molecule type" value="Genomic_DNA"/>
</dbReference>
<evidence type="ECO:0000313" key="1">
    <source>
        <dbReference type="EMBL" id="KZX13182.1"/>
    </source>
</evidence>
<accession>A0A166BDC8</accession>
<comment type="caution">
    <text evidence="1">The sequence shown here is derived from an EMBL/GenBank/DDBJ whole genome shotgun (WGS) entry which is preliminary data.</text>
</comment>
<dbReference type="Proteomes" id="UP000077245">
    <property type="component" value="Unassembled WGS sequence"/>
</dbReference>
<dbReference type="AlphaFoldDB" id="A0A166BDC8"/>
<keyword evidence="2" id="KW-1185">Reference proteome</keyword>
<evidence type="ECO:0008006" key="3">
    <source>
        <dbReference type="Google" id="ProtNLM"/>
    </source>
</evidence>
<name>A0A166BDC8_9EURY</name>
<proteinExistence type="predicted"/>
<dbReference type="RefSeq" id="WP_067090286.1">
    <property type="nucleotide sequence ID" value="NZ_LWMV01000154.1"/>
</dbReference>
<dbReference type="PATRIC" id="fig|49547.3.peg.769"/>
<organism evidence="1 2">
    <name type="scientific">Methanobrevibacter curvatus</name>
    <dbReference type="NCBI Taxonomy" id="49547"/>
    <lineage>
        <taxon>Archaea</taxon>
        <taxon>Methanobacteriati</taxon>
        <taxon>Methanobacteriota</taxon>
        <taxon>Methanomada group</taxon>
        <taxon>Methanobacteria</taxon>
        <taxon>Methanobacteriales</taxon>
        <taxon>Methanobacteriaceae</taxon>
        <taxon>Methanobrevibacter</taxon>
    </lineage>
</organism>
<protein>
    <recommendedName>
        <fullName evidence="3">DUF3800 domain-containing protein</fullName>
    </recommendedName>
</protein>
<reference evidence="1 2" key="1">
    <citation type="submission" date="2016-04" db="EMBL/GenBank/DDBJ databases">
        <title>Genome sequence of Methanobrevibacter curvatus DSM 11111.</title>
        <authorList>
            <person name="Poehlein A."/>
            <person name="Seedorf H."/>
            <person name="Daniel R."/>
        </authorList>
    </citation>
    <scope>NUCLEOTIDE SEQUENCE [LARGE SCALE GENOMIC DNA]</scope>
    <source>
        <strain evidence="1 2">DSM 11111</strain>
    </source>
</reference>
<gene>
    <name evidence="1" type="ORF">MBCUR_07090</name>
</gene>
<evidence type="ECO:0000313" key="2">
    <source>
        <dbReference type="Proteomes" id="UP000077245"/>
    </source>
</evidence>